<dbReference type="Pfam" id="PF00588">
    <property type="entry name" value="SpoU_methylase"/>
    <property type="match status" value="1"/>
</dbReference>
<name>A0A0R2KZ78_9LACO</name>
<keyword evidence="6" id="KW-1185">Reference proteome</keyword>
<evidence type="ECO:0000313" key="6">
    <source>
        <dbReference type="Proteomes" id="UP000051859"/>
    </source>
</evidence>
<dbReference type="GO" id="GO:0032259">
    <property type="term" value="P:methylation"/>
    <property type="evidence" value="ECO:0007669"/>
    <property type="project" value="UniProtKB-KW"/>
</dbReference>
<dbReference type="InterPro" id="IPR029064">
    <property type="entry name" value="Ribosomal_eL30-like_sf"/>
</dbReference>
<dbReference type="EMBL" id="JQBX01000004">
    <property type="protein sequence ID" value="KRN94670.1"/>
    <property type="molecule type" value="Genomic_DNA"/>
</dbReference>
<keyword evidence="2 5" id="KW-0489">Methyltransferase</keyword>
<dbReference type="InterPro" id="IPR013123">
    <property type="entry name" value="SpoU_subst-bd"/>
</dbReference>
<comment type="similarity">
    <text evidence="1">Belongs to the class IV-like SAM-binding methyltransferase superfamily. RNA methyltransferase TrmH family.</text>
</comment>
<dbReference type="GO" id="GO:0003723">
    <property type="term" value="F:RNA binding"/>
    <property type="evidence" value="ECO:0007669"/>
    <property type="project" value="InterPro"/>
</dbReference>
<dbReference type="PANTHER" id="PTHR43191:SF2">
    <property type="entry name" value="RRNA METHYLTRANSFERASE 3, MITOCHONDRIAL"/>
    <property type="match status" value="1"/>
</dbReference>
<dbReference type="CDD" id="cd18095">
    <property type="entry name" value="SpoU-like_rRNA-MTase"/>
    <property type="match status" value="1"/>
</dbReference>
<dbReference type="InterPro" id="IPR001537">
    <property type="entry name" value="SpoU_MeTrfase"/>
</dbReference>
<organism evidence="5 6">
    <name type="scientific">Pediococcus stilesii</name>
    <dbReference type="NCBI Taxonomy" id="331679"/>
    <lineage>
        <taxon>Bacteria</taxon>
        <taxon>Bacillati</taxon>
        <taxon>Bacillota</taxon>
        <taxon>Bacilli</taxon>
        <taxon>Lactobacillales</taxon>
        <taxon>Lactobacillaceae</taxon>
        <taxon>Pediococcus</taxon>
    </lineage>
</organism>
<dbReference type="GO" id="GO:0008173">
    <property type="term" value="F:RNA methyltransferase activity"/>
    <property type="evidence" value="ECO:0007669"/>
    <property type="project" value="InterPro"/>
</dbReference>
<reference evidence="5 6" key="1">
    <citation type="journal article" date="2015" name="Genome Announc.">
        <title>Expanding the biotechnology potential of lactobacilli through comparative genomics of 213 strains and associated genera.</title>
        <authorList>
            <person name="Sun Z."/>
            <person name="Harris H.M."/>
            <person name="McCann A."/>
            <person name="Guo C."/>
            <person name="Argimon S."/>
            <person name="Zhang W."/>
            <person name="Yang X."/>
            <person name="Jeffery I.B."/>
            <person name="Cooney J.C."/>
            <person name="Kagawa T.F."/>
            <person name="Liu W."/>
            <person name="Song Y."/>
            <person name="Salvetti E."/>
            <person name="Wrobel A."/>
            <person name="Rasinkangas P."/>
            <person name="Parkhill J."/>
            <person name="Rea M.C."/>
            <person name="O'Sullivan O."/>
            <person name="Ritari J."/>
            <person name="Douillard F.P."/>
            <person name="Paul Ross R."/>
            <person name="Yang R."/>
            <person name="Briner A.E."/>
            <person name="Felis G.E."/>
            <person name="de Vos W.M."/>
            <person name="Barrangou R."/>
            <person name="Klaenhammer T.R."/>
            <person name="Caufield P.W."/>
            <person name="Cui Y."/>
            <person name="Zhang H."/>
            <person name="O'Toole P.W."/>
        </authorList>
    </citation>
    <scope>NUCLEOTIDE SEQUENCE [LARGE SCALE GENOMIC DNA]</scope>
    <source>
        <strain evidence="5 6">DSM 18001</strain>
    </source>
</reference>
<evidence type="ECO:0000256" key="3">
    <source>
        <dbReference type="ARBA" id="ARBA00022679"/>
    </source>
</evidence>
<dbReference type="PANTHER" id="PTHR43191">
    <property type="entry name" value="RRNA METHYLTRANSFERASE 3"/>
    <property type="match status" value="1"/>
</dbReference>
<dbReference type="RefSeq" id="WP_057802087.1">
    <property type="nucleotide sequence ID" value="NZ_JQBX01000004.1"/>
</dbReference>
<sequence>MEKISSTKNTKVKEWVKLKTNNGRKKYRKFLLEGRHPVETALEQGADYEYLIIQEGFDLGELAERIDEERLILVTKEVANHIADTVHDQGIFMIGVIDEQVWQIPNDFSGKWLLLDNVQDPGNIGTMVRTADAAGFTGVVFGDGTADFYNPKILRSMQGSQYHLQLKRLNLKKWINSNKANGNAIFGSILDENALDYHQVEAPENFSLIMGNEGNGMSKELISLTDANLYIPIKGSAESLNVAVAAGVLIFGLID</sequence>
<dbReference type="SUPFAM" id="SSF55315">
    <property type="entry name" value="L30e-like"/>
    <property type="match status" value="1"/>
</dbReference>
<dbReference type="GO" id="GO:0005737">
    <property type="term" value="C:cytoplasm"/>
    <property type="evidence" value="ECO:0007669"/>
    <property type="project" value="UniProtKB-ARBA"/>
</dbReference>
<protein>
    <submittedName>
        <fullName evidence="5">rRNA methylase</fullName>
    </submittedName>
</protein>
<keyword evidence="3" id="KW-0808">Transferase</keyword>
<dbReference type="SUPFAM" id="SSF75217">
    <property type="entry name" value="alpha/beta knot"/>
    <property type="match status" value="1"/>
</dbReference>
<evidence type="ECO:0000256" key="2">
    <source>
        <dbReference type="ARBA" id="ARBA00022603"/>
    </source>
</evidence>
<evidence type="ECO:0000259" key="4">
    <source>
        <dbReference type="SMART" id="SM00967"/>
    </source>
</evidence>
<evidence type="ECO:0000256" key="1">
    <source>
        <dbReference type="ARBA" id="ARBA00007228"/>
    </source>
</evidence>
<comment type="caution">
    <text evidence="5">The sequence shown here is derived from an EMBL/GenBank/DDBJ whole genome shotgun (WGS) entry which is preliminary data.</text>
</comment>
<dbReference type="STRING" id="331679.IV81_GL001307"/>
<feature type="domain" description="RNA 2-O ribose methyltransferase substrate binding" evidence="4">
    <location>
        <begin position="31"/>
        <end position="101"/>
    </location>
</feature>
<dbReference type="AlphaFoldDB" id="A0A0R2KZ78"/>
<dbReference type="Gene3D" id="3.40.1280.10">
    <property type="match status" value="1"/>
</dbReference>
<dbReference type="GO" id="GO:0006396">
    <property type="term" value="P:RNA processing"/>
    <property type="evidence" value="ECO:0007669"/>
    <property type="project" value="InterPro"/>
</dbReference>
<dbReference type="InterPro" id="IPR051259">
    <property type="entry name" value="rRNA_Methyltransferase"/>
</dbReference>
<dbReference type="PATRIC" id="fig|331679.3.peg.1335"/>
<evidence type="ECO:0000313" key="5">
    <source>
        <dbReference type="EMBL" id="KRN94670.1"/>
    </source>
</evidence>
<dbReference type="Proteomes" id="UP000051859">
    <property type="component" value="Unassembled WGS sequence"/>
</dbReference>
<dbReference type="InterPro" id="IPR029026">
    <property type="entry name" value="tRNA_m1G_MTases_N"/>
</dbReference>
<proteinExistence type="inferred from homology"/>
<dbReference type="InterPro" id="IPR053888">
    <property type="entry name" value="MRM3-like_sub_bind"/>
</dbReference>
<dbReference type="InterPro" id="IPR029028">
    <property type="entry name" value="Alpha/beta_knot_MTases"/>
</dbReference>
<dbReference type="Pfam" id="PF22435">
    <property type="entry name" value="MRM3-like_sub_bind"/>
    <property type="match status" value="1"/>
</dbReference>
<dbReference type="SMART" id="SM00967">
    <property type="entry name" value="SpoU_sub_bind"/>
    <property type="match status" value="1"/>
</dbReference>
<dbReference type="Gene3D" id="3.30.1330.30">
    <property type="match status" value="1"/>
</dbReference>
<gene>
    <name evidence="5" type="ORF">IV81_GL001307</name>
</gene>
<accession>A0A0R2KZ78</accession>